<keyword evidence="2" id="KW-0614">Plasmid</keyword>
<dbReference type="SUPFAM" id="SSF53474">
    <property type="entry name" value="alpha/beta-Hydrolases"/>
    <property type="match status" value="1"/>
</dbReference>
<gene>
    <name evidence="2" type="ordered locus">Mycch_5746</name>
</gene>
<dbReference type="InterPro" id="IPR050471">
    <property type="entry name" value="AB_hydrolase"/>
</dbReference>
<dbReference type="PANTHER" id="PTHR43433:SF1">
    <property type="entry name" value="BLL5160 PROTEIN"/>
    <property type="match status" value="1"/>
</dbReference>
<dbReference type="InterPro" id="IPR029058">
    <property type="entry name" value="AB_hydrolase_fold"/>
</dbReference>
<dbReference type="InterPro" id="IPR000073">
    <property type="entry name" value="AB_hydrolase_1"/>
</dbReference>
<dbReference type="AlphaFoldDB" id="I4BSX0"/>
<sequence>MSDAMTEDRYHYADGAAIAYQVNGSGNPPVAYAHGVLLSRAAVRGLGILDVEAIADGRRLLLYDQRGHGHSTGRPQPEYYTFEQAGVDLLDLLTAAGFEEPVDFAGSSLGAAAALYAALVAPQRFRRLVLLIPPAAWEGGNRPVRQWYLDTADEIDDIGASAWRQRWAQAPPLPIFADYPPGRFSPDVGDEVAAAALRGVAGSDLPAPAALATIDAPTLILAWADDPQHPLATARELARLMPRATLRVAHTVDEVKTWTDVAKAFLAP</sequence>
<dbReference type="Pfam" id="PF00561">
    <property type="entry name" value="Abhydrolase_1"/>
    <property type="match status" value="1"/>
</dbReference>
<evidence type="ECO:0000259" key="1">
    <source>
        <dbReference type="Pfam" id="PF00561"/>
    </source>
</evidence>
<organism evidence="2 3">
    <name type="scientific">Mycolicibacterium chubuense (strain NBB4)</name>
    <name type="common">Mycobacterium chubuense</name>
    <dbReference type="NCBI Taxonomy" id="710421"/>
    <lineage>
        <taxon>Bacteria</taxon>
        <taxon>Bacillati</taxon>
        <taxon>Actinomycetota</taxon>
        <taxon>Actinomycetes</taxon>
        <taxon>Mycobacteriales</taxon>
        <taxon>Mycobacteriaceae</taxon>
        <taxon>Mycolicibacterium</taxon>
    </lineage>
</organism>
<dbReference type="PRINTS" id="PR00111">
    <property type="entry name" value="ABHYDROLASE"/>
</dbReference>
<keyword evidence="3" id="KW-1185">Reference proteome</keyword>
<keyword evidence="2" id="KW-0808">Transferase</keyword>
<accession>I4BSX0</accession>
<dbReference type="PATRIC" id="fig|710421.3.peg.5728"/>
<geneLocation type="plasmid" evidence="2 3">
    <name>pMYCCH.01</name>
</geneLocation>
<name>I4BSX0_MYCCN</name>
<protein>
    <submittedName>
        <fullName evidence="2">Putative hydrolase or acyltransferase of alpha/beta superfamily</fullName>
    </submittedName>
</protein>
<evidence type="ECO:0000313" key="2">
    <source>
        <dbReference type="EMBL" id="AFM20377.1"/>
    </source>
</evidence>
<keyword evidence="2" id="KW-0012">Acyltransferase</keyword>
<dbReference type="Proteomes" id="UP000006057">
    <property type="component" value="Plasmid pMYCCH.01"/>
</dbReference>
<reference evidence="2 3" key="1">
    <citation type="submission" date="2012-06" db="EMBL/GenBank/DDBJ databases">
        <title>Complete sequence of plasmid 1 of Mycobacterium chubuense NBB4.</title>
        <authorList>
            <consortium name="US DOE Joint Genome Institute"/>
            <person name="Lucas S."/>
            <person name="Han J."/>
            <person name="Lapidus A."/>
            <person name="Cheng J.-F."/>
            <person name="Goodwin L."/>
            <person name="Pitluck S."/>
            <person name="Peters L."/>
            <person name="Mikhailova N."/>
            <person name="Teshima H."/>
            <person name="Detter J.C."/>
            <person name="Han C."/>
            <person name="Tapia R."/>
            <person name="Land M."/>
            <person name="Hauser L."/>
            <person name="Kyrpides N."/>
            <person name="Ivanova N."/>
            <person name="Pagani I."/>
            <person name="Mattes T."/>
            <person name="Holmes A."/>
            <person name="Rutledge P."/>
            <person name="Paulsen I."/>
            <person name="Coleman N."/>
            <person name="Woyke T."/>
        </authorList>
    </citation>
    <scope>NUCLEOTIDE SEQUENCE [LARGE SCALE GENOMIC DNA]</scope>
    <source>
        <strain evidence="2 3">NBB4</strain>
        <plasmid evidence="2 3">pMYCCH.01</plasmid>
    </source>
</reference>
<dbReference type="Gene3D" id="3.40.50.1820">
    <property type="entry name" value="alpha/beta hydrolase"/>
    <property type="match status" value="1"/>
</dbReference>
<proteinExistence type="predicted"/>
<dbReference type="RefSeq" id="WP_014805649.1">
    <property type="nucleotide sequence ID" value="NC_018022.1"/>
</dbReference>
<dbReference type="HOGENOM" id="CLU_084723_0_0_11"/>
<dbReference type="KEGG" id="mcb:Mycch_5746"/>
<dbReference type="GO" id="GO:0016746">
    <property type="term" value="F:acyltransferase activity"/>
    <property type="evidence" value="ECO:0007669"/>
    <property type="project" value="UniProtKB-KW"/>
</dbReference>
<feature type="domain" description="AB hydrolase-1" evidence="1">
    <location>
        <begin position="29"/>
        <end position="245"/>
    </location>
</feature>
<dbReference type="PANTHER" id="PTHR43433">
    <property type="entry name" value="HYDROLASE, ALPHA/BETA FOLD FAMILY PROTEIN"/>
    <property type="match status" value="1"/>
</dbReference>
<evidence type="ECO:0000313" key="3">
    <source>
        <dbReference type="Proteomes" id="UP000006057"/>
    </source>
</evidence>
<dbReference type="GO" id="GO:0016787">
    <property type="term" value="F:hydrolase activity"/>
    <property type="evidence" value="ECO:0007669"/>
    <property type="project" value="UniProtKB-KW"/>
</dbReference>
<dbReference type="EMBL" id="CP003054">
    <property type="protein sequence ID" value="AFM20377.1"/>
    <property type="molecule type" value="Genomic_DNA"/>
</dbReference>
<keyword evidence="2" id="KW-0378">Hydrolase</keyword>